<reference evidence="6" key="1">
    <citation type="submission" date="2022-11" db="UniProtKB">
        <authorList>
            <consortium name="WormBaseParasite"/>
        </authorList>
    </citation>
    <scope>IDENTIFICATION</scope>
</reference>
<proteinExistence type="inferred from homology"/>
<accession>A0A915DA05</accession>
<protein>
    <submittedName>
        <fullName evidence="6">Transthyretin-like family protein</fullName>
    </submittedName>
</protein>
<dbReference type="WBParaSite" id="jg17223">
    <property type="protein sequence ID" value="jg17223"/>
    <property type="gene ID" value="jg17223"/>
</dbReference>
<organism evidence="5 6">
    <name type="scientific">Ditylenchus dipsaci</name>
    <dbReference type="NCBI Taxonomy" id="166011"/>
    <lineage>
        <taxon>Eukaryota</taxon>
        <taxon>Metazoa</taxon>
        <taxon>Ecdysozoa</taxon>
        <taxon>Nematoda</taxon>
        <taxon>Chromadorea</taxon>
        <taxon>Rhabditida</taxon>
        <taxon>Tylenchina</taxon>
        <taxon>Tylenchomorpha</taxon>
        <taxon>Sphaerularioidea</taxon>
        <taxon>Anguinidae</taxon>
        <taxon>Anguininae</taxon>
        <taxon>Ditylenchus</taxon>
    </lineage>
</organism>
<evidence type="ECO:0000256" key="2">
    <source>
        <dbReference type="ARBA" id="ARBA00010112"/>
    </source>
</evidence>
<dbReference type="AlphaFoldDB" id="A0A915DA05"/>
<name>A0A915DA05_9BILA</name>
<dbReference type="PANTHER" id="PTHR21700:SF48">
    <property type="entry name" value="TRANSTHYRETIN-LIKE FAMILY PROTEIN"/>
    <property type="match status" value="1"/>
</dbReference>
<dbReference type="PANTHER" id="PTHR21700">
    <property type="entry name" value="TRANSTHYRETIN-LIKE FAMILY PROTEIN-RELATED"/>
    <property type="match status" value="1"/>
</dbReference>
<keyword evidence="3" id="KW-0964">Secreted</keyword>
<dbReference type="Pfam" id="PF01060">
    <property type="entry name" value="TTR-52"/>
    <property type="match status" value="1"/>
</dbReference>
<evidence type="ECO:0000313" key="5">
    <source>
        <dbReference type="Proteomes" id="UP000887574"/>
    </source>
</evidence>
<evidence type="ECO:0000256" key="1">
    <source>
        <dbReference type="ARBA" id="ARBA00004613"/>
    </source>
</evidence>
<comment type="subcellular location">
    <subcellularLocation>
        <location evidence="1">Secreted</location>
    </subcellularLocation>
</comment>
<evidence type="ECO:0000256" key="4">
    <source>
        <dbReference type="ARBA" id="ARBA00022729"/>
    </source>
</evidence>
<dbReference type="GO" id="GO:0005576">
    <property type="term" value="C:extracellular region"/>
    <property type="evidence" value="ECO:0007669"/>
    <property type="project" value="UniProtKB-SubCell"/>
</dbReference>
<evidence type="ECO:0000256" key="3">
    <source>
        <dbReference type="ARBA" id="ARBA00022525"/>
    </source>
</evidence>
<evidence type="ECO:0000313" key="6">
    <source>
        <dbReference type="WBParaSite" id="jg17223"/>
    </source>
</evidence>
<comment type="similarity">
    <text evidence="2">Belongs to the nematode transthyretin-like family.</text>
</comment>
<sequence length="145" mass="16349">MKTAKEKIKKEVTHQKCDINLRSVDVKGSLRCGSVPAEGARVQLYRVKSENASEIIDSRTVGPSGLFNVNGNTQGKPINQTDIEPILRIFHKCGDDAKKTGHRRFQLGIPKDFVSNTRMAKHTYDIGEYNLDITYPGEKRDKNFQ</sequence>
<keyword evidence="5" id="KW-1185">Reference proteome</keyword>
<dbReference type="InterPro" id="IPR001534">
    <property type="entry name" value="Transthyretin-like"/>
</dbReference>
<dbReference type="InterPro" id="IPR038479">
    <property type="entry name" value="Transthyretin-like_sf"/>
</dbReference>
<dbReference type="Proteomes" id="UP000887574">
    <property type="component" value="Unplaced"/>
</dbReference>
<dbReference type="GO" id="GO:0009986">
    <property type="term" value="C:cell surface"/>
    <property type="evidence" value="ECO:0007669"/>
    <property type="project" value="InterPro"/>
</dbReference>
<keyword evidence="4" id="KW-0732">Signal</keyword>
<dbReference type="Gene3D" id="2.60.40.3330">
    <property type="match status" value="1"/>
</dbReference>